<comment type="caution">
    <text evidence="3">The sequence shown here is derived from an EMBL/GenBank/DDBJ whole genome shotgun (WGS) entry which is preliminary data.</text>
</comment>
<comment type="similarity">
    <text evidence="1">Belongs to the FAM98 family.</text>
</comment>
<feature type="compositionally biased region" description="Gly residues" evidence="2">
    <location>
        <begin position="416"/>
        <end position="426"/>
    </location>
</feature>
<evidence type="ECO:0000256" key="2">
    <source>
        <dbReference type="SAM" id="MobiDB-lite"/>
    </source>
</evidence>
<keyword evidence="4" id="KW-1185">Reference proteome</keyword>
<evidence type="ECO:0000313" key="3">
    <source>
        <dbReference type="EMBL" id="KAK3608634.1"/>
    </source>
</evidence>
<feature type="compositionally biased region" description="Basic residues" evidence="2">
    <location>
        <begin position="427"/>
        <end position="439"/>
    </location>
</feature>
<dbReference type="InterPro" id="IPR018797">
    <property type="entry name" value="FAM98"/>
</dbReference>
<name>A0AAE0TE30_9BIVA</name>
<reference evidence="3" key="2">
    <citation type="journal article" date="2021" name="Genome Biol. Evol.">
        <title>Developing a high-quality reference genome for a parasitic bivalve with doubly uniparental inheritance (Bivalvia: Unionida).</title>
        <authorList>
            <person name="Smith C.H."/>
        </authorList>
    </citation>
    <scope>NUCLEOTIDE SEQUENCE</scope>
    <source>
        <strain evidence="3">CHS0354</strain>
        <tissue evidence="3">Mantle</tissue>
    </source>
</reference>
<dbReference type="GO" id="GO:0072669">
    <property type="term" value="C:tRNA-splicing ligase complex"/>
    <property type="evidence" value="ECO:0007669"/>
    <property type="project" value="TreeGrafter"/>
</dbReference>
<dbReference type="EMBL" id="JAEAOA010002356">
    <property type="protein sequence ID" value="KAK3608634.1"/>
    <property type="molecule type" value="Genomic_DNA"/>
</dbReference>
<feature type="region of interest" description="Disordered" evidence="2">
    <location>
        <begin position="308"/>
        <end position="439"/>
    </location>
</feature>
<evidence type="ECO:0000313" key="4">
    <source>
        <dbReference type="Proteomes" id="UP001195483"/>
    </source>
</evidence>
<feature type="compositionally biased region" description="Polar residues" evidence="2">
    <location>
        <begin position="365"/>
        <end position="374"/>
    </location>
</feature>
<proteinExistence type="inferred from homology"/>
<dbReference type="AlphaFoldDB" id="A0AAE0TE30"/>
<protein>
    <recommendedName>
        <fullName evidence="5">Protein FAM98A</fullName>
    </recommendedName>
</protein>
<accession>A0AAE0TE30</accession>
<dbReference type="PANTHER" id="PTHR31353">
    <property type="entry name" value="FAM98"/>
    <property type="match status" value="1"/>
</dbReference>
<evidence type="ECO:0000256" key="1">
    <source>
        <dbReference type="ARBA" id="ARBA00007218"/>
    </source>
</evidence>
<dbReference type="PANTHER" id="PTHR31353:SF1">
    <property type="entry name" value="PROTEIN FAM98B"/>
    <property type="match status" value="1"/>
</dbReference>
<reference evidence="3" key="1">
    <citation type="journal article" date="2021" name="Genome Biol. Evol.">
        <title>A High-Quality Reference Genome for a Parasitic Bivalve with Doubly Uniparental Inheritance (Bivalvia: Unionida).</title>
        <authorList>
            <person name="Smith C.H."/>
        </authorList>
    </citation>
    <scope>NUCLEOTIDE SEQUENCE</scope>
    <source>
        <strain evidence="3">CHS0354</strain>
    </source>
</reference>
<dbReference type="Proteomes" id="UP001195483">
    <property type="component" value="Unassembled WGS sequence"/>
</dbReference>
<sequence length="439" mass="47667">MENDILDSLDDIGYTGPLLENDALMKAVEAGPRSVEYTSLVSWLVKEIQGLTSIDESVNPITGPDDATHFLMELSGFMREYGCPYQVLTDGPISQRLNTQQSKLQLLDYLTTELSALRIIAVEKPSSLKRSSSETTDVPQQLESDTAKHLKMMLIALGFPKPPATITAFQLCSKVEAKVKELMGQHPNQIGKPLLKARLSEKQWEQIMKINQALVDEYRTRRDLLLKRLDVTVQSFMWSDKAKEKENKIAEVYQPIRKALSQVPEVGIPQILSARDDLTRILKTSSGKEREVTKCAINRVIIPKVPDRGGRAWELEPPPPEMPSFQKRQDSGFQQQRPQSARGGGRGGGGDRDGGGGGRGGKVQGSWSDTTQNTGGHWAQGGGGYGSRGGYHGESGSYQGGGGRGGYNEGGYQDNYGGGGGGGRGGRGGRGRGGRRGGY</sequence>
<gene>
    <name evidence="3" type="ORF">CHS0354_042635</name>
</gene>
<feature type="compositionally biased region" description="Gly residues" evidence="2">
    <location>
        <begin position="378"/>
        <end position="409"/>
    </location>
</feature>
<evidence type="ECO:0008006" key="5">
    <source>
        <dbReference type="Google" id="ProtNLM"/>
    </source>
</evidence>
<dbReference type="Pfam" id="PF10239">
    <property type="entry name" value="DUF2465"/>
    <property type="match status" value="1"/>
</dbReference>
<organism evidence="3 4">
    <name type="scientific">Potamilus streckersoni</name>
    <dbReference type="NCBI Taxonomy" id="2493646"/>
    <lineage>
        <taxon>Eukaryota</taxon>
        <taxon>Metazoa</taxon>
        <taxon>Spiralia</taxon>
        <taxon>Lophotrochozoa</taxon>
        <taxon>Mollusca</taxon>
        <taxon>Bivalvia</taxon>
        <taxon>Autobranchia</taxon>
        <taxon>Heteroconchia</taxon>
        <taxon>Palaeoheterodonta</taxon>
        <taxon>Unionida</taxon>
        <taxon>Unionoidea</taxon>
        <taxon>Unionidae</taxon>
        <taxon>Ambleminae</taxon>
        <taxon>Lampsilini</taxon>
        <taxon>Potamilus</taxon>
    </lineage>
</organism>
<reference evidence="3" key="3">
    <citation type="submission" date="2023-05" db="EMBL/GenBank/DDBJ databases">
        <authorList>
            <person name="Smith C.H."/>
        </authorList>
    </citation>
    <scope>NUCLEOTIDE SEQUENCE</scope>
    <source>
        <strain evidence="3">CHS0354</strain>
        <tissue evidence="3">Mantle</tissue>
    </source>
</reference>